<feature type="domain" description="IrrE N-terminal-like" evidence="1">
    <location>
        <begin position="19"/>
        <end position="94"/>
    </location>
</feature>
<dbReference type="Pfam" id="PF06114">
    <property type="entry name" value="Peptidase_M78"/>
    <property type="match status" value="1"/>
</dbReference>
<evidence type="ECO:0000259" key="1">
    <source>
        <dbReference type="Pfam" id="PF06114"/>
    </source>
</evidence>
<proteinExistence type="predicted"/>
<gene>
    <name evidence="2" type="ORF">H8730_03945</name>
</gene>
<organism evidence="2 3">
    <name type="scientific">Bianquea renquensis</name>
    <dbReference type="NCBI Taxonomy" id="2763661"/>
    <lineage>
        <taxon>Bacteria</taxon>
        <taxon>Bacillati</taxon>
        <taxon>Bacillota</taxon>
        <taxon>Clostridia</taxon>
        <taxon>Eubacteriales</taxon>
        <taxon>Bianqueaceae</taxon>
        <taxon>Bianquea</taxon>
    </lineage>
</organism>
<keyword evidence="3" id="KW-1185">Reference proteome</keyword>
<sequence>MKADVRESYQYSRLKGYCYYANRSTFVVINGLLDDAEKTIVAAHEAAHLILHHHQIMSAPMRDLFLYDMTSKLEYEANLFAADFLIEDERVLSLIDDEEMDFFSLCKTLYLTPEFLSFKLYSLIQRGFRCTMPLTLDSRFLKKGDV</sequence>
<evidence type="ECO:0000313" key="2">
    <source>
        <dbReference type="EMBL" id="MBC8542697.1"/>
    </source>
</evidence>
<dbReference type="InterPro" id="IPR010359">
    <property type="entry name" value="IrrE_HExxH"/>
</dbReference>
<accession>A0A926DRX1</accession>
<dbReference type="Gene3D" id="1.10.10.2910">
    <property type="match status" value="1"/>
</dbReference>
<dbReference type="Proteomes" id="UP000657006">
    <property type="component" value="Unassembled WGS sequence"/>
</dbReference>
<name>A0A926DRX1_9FIRM</name>
<dbReference type="EMBL" id="JACRSQ010000004">
    <property type="protein sequence ID" value="MBC8542697.1"/>
    <property type="molecule type" value="Genomic_DNA"/>
</dbReference>
<evidence type="ECO:0000313" key="3">
    <source>
        <dbReference type="Proteomes" id="UP000657006"/>
    </source>
</evidence>
<reference evidence="2" key="1">
    <citation type="submission" date="2020-08" db="EMBL/GenBank/DDBJ databases">
        <title>Genome public.</title>
        <authorList>
            <person name="Liu C."/>
            <person name="Sun Q."/>
        </authorList>
    </citation>
    <scope>NUCLEOTIDE SEQUENCE</scope>
    <source>
        <strain evidence="2">NSJ-32</strain>
    </source>
</reference>
<comment type="caution">
    <text evidence="2">The sequence shown here is derived from an EMBL/GenBank/DDBJ whole genome shotgun (WGS) entry which is preliminary data.</text>
</comment>
<dbReference type="AlphaFoldDB" id="A0A926DRX1"/>
<protein>
    <submittedName>
        <fullName evidence="2">ImmA/IrrE family metallo-endopeptidase</fullName>
    </submittedName>
</protein>